<dbReference type="PANTHER" id="PTHR12526">
    <property type="entry name" value="GLYCOSYLTRANSFERASE"/>
    <property type="match status" value="1"/>
</dbReference>
<evidence type="ECO:0000313" key="3">
    <source>
        <dbReference type="EMBL" id="SDG14640.1"/>
    </source>
</evidence>
<evidence type="ECO:0000256" key="2">
    <source>
        <dbReference type="ARBA" id="ARBA00022679"/>
    </source>
</evidence>
<proteinExistence type="predicted"/>
<dbReference type="AlphaFoldDB" id="A0A1G7RXV8"/>
<dbReference type="Gene3D" id="3.40.50.2000">
    <property type="entry name" value="Glycogen Phosphorylase B"/>
    <property type="match status" value="4"/>
</dbReference>
<keyword evidence="4" id="KW-1185">Reference proteome</keyword>
<dbReference type="STRING" id="440168.SAMN04487974_101144"/>
<reference evidence="3 4" key="1">
    <citation type="submission" date="2016-10" db="EMBL/GenBank/DDBJ databases">
        <authorList>
            <person name="de Groot N.N."/>
        </authorList>
    </citation>
    <scope>NUCLEOTIDE SEQUENCE [LARGE SCALE GENOMIC DNA]</scope>
    <source>
        <strain evidence="3 4">CGMCC 1.10267</strain>
    </source>
</reference>
<dbReference type="CDD" id="cd03801">
    <property type="entry name" value="GT4_PimA-like"/>
    <property type="match status" value="1"/>
</dbReference>
<dbReference type="PANTHER" id="PTHR12526:SF510">
    <property type="entry name" value="D-INOSITOL 3-PHOSPHATE GLYCOSYLTRANSFERASE"/>
    <property type="match status" value="1"/>
</dbReference>
<evidence type="ECO:0000313" key="4">
    <source>
        <dbReference type="Proteomes" id="UP000199495"/>
    </source>
</evidence>
<gene>
    <name evidence="3" type="ORF">SAMN04487974_101144</name>
</gene>
<evidence type="ECO:0000256" key="1">
    <source>
        <dbReference type="ARBA" id="ARBA00022676"/>
    </source>
</evidence>
<dbReference type="EMBL" id="FNCS01000001">
    <property type="protein sequence ID" value="SDG14640.1"/>
    <property type="molecule type" value="Genomic_DNA"/>
</dbReference>
<dbReference type="SUPFAM" id="SSF53756">
    <property type="entry name" value="UDP-Glycosyltransferase/glycogen phosphorylase"/>
    <property type="match status" value="2"/>
</dbReference>
<organism evidence="3 4">
    <name type="scientific">Pelagibacterium luteolum</name>
    <dbReference type="NCBI Taxonomy" id="440168"/>
    <lineage>
        <taxon>Bacteria</taxon>
        <taxon>Pseudomonadati</taxon>
        <taxon>Pseudomonadota</taxon>
        <taxon>Alphaproteobacteria</taxon>
        <taxon>Hyphomicrobiales</taxon>
        <taxon>Devosiaceae</taxon>
        <taxon>Pelagibacterium</taxon>
    </lineage>
</organism>
<keyword evidence="2 3" id="KW-0808">Transferase</keyword>
<sequence>MRICVVIPGFGDGGAQIQCIRLLNALQEIDGLDLHLVRFRKGEIHDAALQTRRLRIHDLVPRSHFDPRLLFDAARTVRAIRPDIILTWQIVCDVFGPVLRMASRGAAWVMTERDSAYPNGVRFRLRMLLGRFADAIVANSDAGIALWAGRNDMVMRADNIVASQIHETRPREKLVLAVGRLEAQKNILSTLAGFCALAPKRPDLAFAIVGQGSLGETIDDVVATRGLGHCIVRPGFVKNPAAWLGRAAALVTMSRHEGTANVLLEAVQAGIPILASDIAPHREILGEDYKFFLPLDATPETIADAIETLLDLADPVRDFACARNRLAAMTPDRVAQRYLDIFRMARTPPALMIGPFPPPVHGAGLVTEATTNLVAASGIRARRLSTSPGTLHRGPTYHIRRLRACLIALVAILTASRATKTYLVLSGGWGLAYDLILTVAARLRGFEIVFHHHSFAYLDRRSPLMATIIALAGHHQHHIVLCSAMARKLSERYANCGAVTVVSNAIHLPAASPSPRAGPLRTIGFLANLTRDKGIDTFIDLVALLRARGHATKAVIAGPAAEAGITDLLQNAQERLCGIEWLGPVHGKARESFFAQIDLLVLPSRYANEAQPLVIIEAQDRAIPVAASQRGSIATMLLDDPGLRLDPVASDLSGLVETIKALAGDSEAMADLRRRTLVLARDRRRCDDAQREQLVALLAPTTAPATNPLPLDGRRLPLP</sequence>
<protein>
    <submittedName>
        <fullName evidence="3">Glycosyltransferase involved in cell wall bisynthesis</fullName>
    </submittedName>
</protein>
<name>A0A1G7RXV8_9HYPH</name>
<keyword evidence="1" id="KW-0328">Glycosyltransferase</keyword>
<dbReference type="GO" id="GO:0016757">
    <property type="term" value="F:glycosyltransferase activity"/>
    <property type="evidence" value="ECO:0007669"/>
    <property type="project" value="UniProtKB-KW"/>
</dbReference>
<accession>A0A1G7RXV8</accession>
<dbReference type="OrthoDB" id="9802525at2"/>
<dbReference type="Pfam" id="PF13692">
    <property type="entry name" value="Glyco_trans_1_4"/>
    <property type="match status" value="2"/>
</dbReference>
<dbReference type="Proteomes" id="UP000199495">
    <property type="component" value="Unassembled WGS sequence"/>
</dbReference>